<sequence length="76" mass="8276">MMILDLLFPPCISSPPPFLPARRAFSRKCTEASPVQSVEGSLSVSTPHSRKIIIQFPLQHQGIEDLPASGPSSDFI</sequence>
<dbReference type="EMBL" id="BPLQ01014286">
    <property type="protein sequence ID" value="GIY78844.1"/>
    <property type="molecule type" value="Genomic_DNA"/>
</dbReference>
<dbReference type="AlphaFoldDB" id="A0AAV4WAJ4"/>
<protein>
    <submittedName>
        <fullName evidence="1">Uncharacterized protein</fullName>
    </submittedName>
</protein>
<name>A0AAV4WAJ4_9ARAC</name>
<gene>
    <name evidence="1" type="ORF">CDAR_584091</name>
</gene>
<evidence type="ECO:0000313" key="1">
    <source>
        <dbReference type="EMBL" id="GIY78844.1"/>
    </source>
</evidence>
<proteinExistence type="predicted"/>
<comment type="caution">
    <text evidence="1">The sequence shown here is derived from an EMBL/GenBank/DDBJ whole genome shotgun (WGS) entry which is preliminary data.</text>
</comment>
<organism evidence="1 2">
    <name type="scientific">Caerostris darwini</name>
    <dbReference type="NCBI Taxonomy" id="1538125"/>
    <lineage>
        <taxon>Eukaryota</taxon>
        <taxon>Metazoa</taxon>
        <taxon>Ecdysozoa</taxon>
        <taxon>Arthropoda</taxon>
        <taxon>Chelicerata</taxon>
        <taxon>Arachnida</taxon>
        <taxon>Araneae</taxon>
        <taxon>Araneomorphae</taxon>
        <taxon>Entelegynae</taxon>
        <taxon>Araneoidea</taxon>
        <taxon>Araneidae</taxon>
        <taxon>Caerostris</taxon>
    </lineage>
</organism>
<accession>A0AAV4WAJ4</accession>
<keyword evidence="2" id="KW-1185">Reference proteome</keyword>
<reference evidence="1 2" key="1">
    <citation type="submission" date="2021-06" db="EMBL/GenBank/DDBJ databases">
        <title>Caerostris darwini draft genome.</title>
        <authorList>
            <person name="Kono N."/>
            <person name="Arakawa K."/>
        </authorList>
    </citation>
    <scope>NUCLEOTIDE SEQUENCE [LARGE SCALE GENOMIC DNA]</scope>
</reference>
<evidence type="ECO:0000313" key="2">
    <source>
        <dbReference type="Proteomes" id="UP001054837"/>
    </source>
</evidence>
<dbReference type="Proteomes" id="UP001054837">
    <property type="component" value="Unassembled WGS sequence"/>
</dbReference>